<keyword evidence="1" id="KW-1133">Transmembrane helix</keyword>
<gene>
    <name evidence="2" type="ORF">FOXYS1_11213</name>
</gene>
<evidence type="ECO:0000256" key="1">
    <source>
        <dbReference type="SAM" id="Phobius"/>
    </source>
</evidence>
<feature type="transmembrane region" description="Helical" evidence="1">
    <location>
        <begin position="20"/>
        <end position="39"/>
    </location>
</feature>
<feature type="transmembrane region" description="Helical" evidence="1">
    <location>
        <begin position="60"/>
        <end position="81"/>
    </location>
</feature>
<evidence type="ECO:0000313" key="2">
    <source>
        <dbReference type="EMBL" id="KAF5258226.1"/>
    </source>
</evidence>
<comment type="caution">
    <text evidence="2">The sequence shown here is derived from an EMBL/GenBank/DDBJ whole genome shotgun (WGS) entry which is preliminary data.</text>
</comment>
<feature type="transmembrane region" description="Helical" evidence="1">
    <location>
        <begin position="469"/>
        <end position="490"/>
    </location>
</feature>
<protein>
    <submittedName>
        <fullName evidence="2">Uncharacterized protein</fullName>
    </submittedName>
</protein>
<organism evidence="2 3">
    <name type="scientific">Fusarium oxysporum</name>
    <name type="common">Fusarium vascular wilt</name>
    <dbReference type="NCBI Taxonomy" id="5507"/>
    <lineage>
        <taxon>Eukaryota</taxon>
        <taxon>Fungi</taxon>
        <taxon>Dikarya</taxon>
        <taxon>Ascomycota</taxon>
        <taxon>Pezizomycotina</taxon>
        <taxon>Sordariomycetes</taxon>
        <taxon>Hypocreomycetidae</taxon>
        <taxon>Hypocreales</taxon>
        <taxon>Nectriaceae</taxon>
        <taxon>Fusarium</taxon>
        <taxon>Fusarium oxysporum species complex</taxon>
    </lineage>
</organism>
<dbReference type="EMBL" id="JAAFOW010002063">
    <property type="protein sequence ID" value="KAF5258226.1"/>
    <property type="molecule type" value="Genomic_DNA"/>
</dbReference>
<sequence>MQPANIQLRQRPSWLATLDWASTVSGFLLLATGILMIINGQCSLAHGLSAYAPLCVGSRLSVQSWLAITGIQFSLLSTILLPHATSMTLSKCFTRAVETTGMRFDRLLNSLSTAPLSAQLRGSKKVIIVRCLVFMLSALVSVLYKFSFVSVDAQGMLAIPNGQIYYNYGSDGYPDTDPSYTEIGESDIPREYNYALGNGVPTSILSANLIDFLTVSNGSVVVVSDPGKTFERPTDLIVGPKVNATRLTNILNGTVESCNPLLYLRSSFYVLRSLDNFYGTKWPLVKSRPYNDGVRIDFTPWNSTSYTFNGGIMDITSLANGSLQAWVAGHSLPSQPQGIYDYRVTVNMRYCYGYINWKNSAVFGHFEIEDPTDIKCQAFPFDVAAWNQTLWSFNAKAFIQAACAGKTTIDDSFWTFALPIIPIMSDHSSVHKGFAPPGERNPRCNNIAQDSFAVAEGMIRASRTGMTRLGIGLQGLAIMTAIVAMCLILWPRLPLLTEWPAQWIALVEGLDKTVVKEAVKDGATGISVESKTVVFLSSSAEEGVAQNAALNTLPVICAGVKEVSTCKIKVIVPSGVKVNMKTIKVPTWNKCKSRQWAAWNCPTLKKPLRTCKGWTCIPGWEKKSRQVPSSITILTKEVDLCDEIRRALGKGLGDKFIKSAEAICGCFTRLQNFATTGSFTAMSIRGEMTTATTKVADDTLSIEKCFGKVSLPILNNKVDVASVLKSIAPWVIAQAKDIDLSVFQSLARVVAACQAGNCNANSIGAAVNNYLTPSFQLMEPPIKSVLVQWDGALTRIQERVKDINEAANSLASNYDIMRVEFDSSKQRICEELQRCDGQGVPRFLDRVDEVIEAANRLWPVRGPLDVPSNQLGKRLAETIQLRKDIKKYPEAAGLVSMIKQSKFKKISDIFLFMPIVQRVPELAKQIKNDLSPLQGIIKQYKQSSGEAQENTWSLSWSNIIWPDTELTSDSPEADAALIAELNAVDELVRKYLSSHLLAYSNGMVIMDAELRGFSVVNGSFAMETKVVTYNRWTTISIDMPCSKKETKVYRKSGLQKSFSWRTYFKCKVVPVTAYFPKTHVPYIRIRGGAGIDPNDQ</sequence>
<keyword evidence="1" id="KW-0472">Membrane</keyword>
<proteinExistence type="predicted"/>
<evidence type="ECO:0000313" key="3">
    <source>
        <dbReference type="Proteomes" id="UP000558688"/>
    </source>
</evidence>
<accession>A0A8H5A626</accession>
<name>A0A8H5A626_FUSOX</name>
<reference evidence="2" key="1">
    <citation type="submission" date="2020-02" db="EMBL/GenBank/DDBJ databases">
        <title>Identification and distribution of gene clusters putatively required for synthesis of sphingolipid metabolism inhibitors in phylogenetically diverse species of the filamentous fungus Fusarium.</title>
        <authorList>
            <person name="Kim H.-S."/>
            <person name="Busman M."/>
            <person name="Brown D.W."/>
            <person name="Divon H."/>
            <person name="Uhlig S."/>
            <person name="Proctor R.H."/>
        </authorList>
    </citation>
    <scope>NUCLEOTIDE SEQUENCE [LARGE SCALE GENOMIC DNA]</scope>
    <source>
        <strain evidence="2">NRRL 39464</strain>
    </source>
</reference>
<dbReference type="AlphaFoldDB" id="A0A8H5A626"/>
<keyword evidence="1" id="KW-0812">Transmembrane</keyword>
<feature type="transmembrane region" description="Helical" evidence="1">
    <location>
        <begin position="127"/>
        <end position="146"/>
    </location>
</feature>
<dbReference type="Proteomes" id="UP000558688">
    <property type="component" value="Unassembled WGS sequence"/>
</dbReference>